<comment type="caution">
    <text evidence="2">The sequence shown here is derived from an EMBL/GenBank/DDBJ whole genome shotgun (WGS) entry which is preliminary data.</text>
</comment>
<dbReference type="Proteomes" id="UP000789901">
    <property type="component" value="Unassembled WGS sequence"/>
</dbReference>
<feature type="non-terminal residue" evidence="2">
    <location>
        <position position="207"/>
    </location>
</feature>
<keyword evidence="1" id="KW-0812">Transmembrane</keyword>
<accession>A0ABN7WEB7</accession>
<gene>
    <name evidence="2" type="ORF">GMARGA_LOCUS29657</name>
</gene>
<protein>
    <submittedName>
        <fullName evidence="2">1632_t:CDS:1</fullName>
    </submittedName>
</protein>
<evidence type="ECO:0000256" key="1">
    <source>
        <dbReference type="SAM" id="Phobius"/>
    </source>
</evidence>
<keyword evidence="1" id="KW-1133">Transmembrane helix</keyword>
<keyword evidence="3" id="KW-1185">Reference proteome</keyword>
<reference evidence="2 3" key="1">
    <citation type="submission" date="2021-06" db="EMBL/GenBank/DDBJ databases">
        <authorList>
            <person name="Kallberg Y."/>
            <person name="Tangrot J."/>
            <person name="Rosling A."/>
        </authorList>
    </citation>
    <scope>NUCLEOTIDE SEQUENCE [LARGE SCALE GENOMIC DNA]</scope>
    <source>
        <strain evidence="2 3">120-4 pot B 10/14</strain>
    </source>
</reference>
<name>A0ABN7WEB7_GIGMA</name>
<organism evidence="2 3">
    <name type="scientific">Gigaspora margarita</name>
    <dbReference type="NCBI Taxonomy" id="4874"/>
    <lineage>
        <taxon>Eukaryota</taxon>
        <taxon>Fungi</taxon>
        <taxon>Fungi incertae sedis</taxon>
        <taxon>Mucoromycota</taxon>
        <taxon>Glomeromycotina</taxon>
        <taxon>Glomeromycetes</taxon>
        <taxon>Diversisporales</taxon>
        <taxon>Gigasporaceae</taxon>
        <taxon>Gigaspora</taxon>
    </lineage>
</organism>
<evidence type="ECO:0000313" key="2">
    <source>
        <dbReference type="EMBL" id="CAG8828288.1"/>
    </source>
</evidence>
<dbReference type="EMBL" id="CAJVQB010040333">
    <property type="protein sequence ID" value="CAG8828288.1"/>
    <property type="molecule type" value="Genomic_DNA"/>
</dbReference>
<evidence type="ECO:0000313" key="3">
    <source>
        <dbReference type="Proteomes" id="UP000789901"/>
    </source>
</evidence>
<sequence length="207" mass="23948">MTLTHIRISKNEIPNVRLSKIDYERYKSKFPSSLKQGVPFSNQSKIHDQLRNIKDKNNFTDEIIDNVSEITIDVDNYSSLADTLDSVSETYTSDDEQSINSMPSRSSDNERLIITNKIAKVQTTPIDNNSQQLVVTKSKKYFNDRQNQTQTIYVLPCNNDQKYKKLKKILTAINAFSILVLFWYHQKTNNTTISNLIETINAEIFEK</sequence>
<feature type="transmembrane region" description="Helical" evidence="1">
    <location>
        <begin position="169"/>
        <end position="185"/>
    </location>
</feature>
<keyword evidence="1" id="KW-0472">Membrane</keyword>
<proteinExistence type="predicted"/>